<dbReference type="EMBL" id="NHMP01000001">
    <property type="protein sequence ID" value="OXE51292.1"/>
    <property type="molecule type" value="Genomic_DNA"/>
</dbReference>
<evidence type="ECO:0000256" key="1">
    <source>
        <dbReference type="SAM" id="MobiDB-lite"/>
    </source>
</evidence>
<evidence type="ECO:0000313" key="3">
    <source>
        <dbReference type="Proteomes" id="UP000214610"/>
    </source>
</evidence>
<organism evidence="2 3">
    <name type="scientific">Turicimonas muris</name>
    <dbReference type="NCBI Taxonomy" id="1796652"/>
    <lineage>
        <taxon>Bacteria</taxon>
        <taxon>Pseudomonadati</taxon>
        <taxon>Pseudomonadota</taxon>
        <taxon>Betaproteobacteria</taxon>
        <taxon>Burkholderiales</taxon>
        <taxon>Sutterellaceae</taxon>
        <taxon>Turicimonas</taxon>
    </lineage>
</organism>
<feature type="region of interest" description="Disordered" evidence="1">
    <location>
        <begin position="1"/>
        <end position="21"/>
    </location>
</feature>
<protein>
    <submittedName>
        <fullName evidence="2">Uncharacterized protein</fullName>
    </submittedName>
</protein>
<dbReference type="Proteomes" id="UP000214610">
    <property type="component" value="Unassembled WGS sequence"/>
</dbReference>
<reference evidence="3" key="1">
    <citation type="submission" date="2017-05" db="EMBL/GenBank/DDBJ databases">
        <title>Improved OligoMM genomes.</title>
        <authorList>
            <person name="Garzetti D."/>
        </authorList>
    </citation>
    <scope>NUCLEOTIDE SEQUENCE [LARGE SCALE GENOMIC DNA]</scope>
    <source>
        <strain evidence="3">YL45</strain>
    </source>
</reference>
<dbReference type="AlphaFoldDB" id="A0A227KS08"/>
<keyword evidence="3" id="KW-1185">Reference proteome</keyword>
<feature type="compositionally biased region" description="Basic and acidic residues" evidence="1">
    <location>
        <begin position="7"/>
        <end position="19"/>
    </location>
</feature>
<sequence>MGTLRYNKADPLNKKKEVSADQDLQKSIYRSTDTLGAKLEEGGKNKCSLTFLLSCHPKRVKRINQ</sequence>
<accession>A0A227KS08</accession>
<comment type="caution">
    <text evidence="2">The sequence shown here is derived from an EMBL/GenBank/DDBJ whole genome shotgun (WGS) entry which is preliminary data.</text>
</comment>
<evidence type="ECO:0000313" key="2">
    <source>
        <dbReference type="EMBL" id="OXE51292.1"/>
    </source>
</evidence>
<proteinExistence type="predicted"/>
<gene>
    <name evidence="2" type="ORF">ADH67_03080</name>
</gene>
<name>A0A227KS08_9BURK</name>